<proteinExistence type="predicted"/>
<sequence length="268" mass="30289">MAYLQKSLLCTVSGFFFLLVGSVAGAEGDGRGHQGRHLYLKHDGGTFAHYLELRADGSYRRVAKGSQYIEERDHGKWRQNSERRLLLRSDAHLRNISSGDLLISMRQRDRLKTLPDLKQRIQAFLKAHRSQEFPPEDIERIRETSIGGDLHIKVADITVLGARRVQRSDLEKLVGEIDRFLSSSEKNLFTLVPLEYKAATIYVDDDRAELTKKIIADELAGVPTPTSAADQHGYQEIDEAQFLKETNDSQTVSLSSQEGDRLKRSGHD</sequence>
<feature type="region of interest" description="Disordered" evidence="1">
    <location>
        <begin position="245"/>
        <end position="268"/>
    </location>
</feature>
<evidence type="ECO:0000313" key="3">
    <source>
        <dbReference type="EMBL" id="CUQ66530.1"/>
    </source>
</evidence>
<dbReference type="AlphaFoldDB" id="A0A0S4KY00"/>
<evidence type="ECO:0000313" key="4">
    <source>
        <dbReference type="Proteomes" id="UP000066284"/>
    </source>
</evidence>
<feature type="signal peptide" evidence="2">
    <location>
        <begin position="1"/>
        <end position="26"/>
    </location>
</feature>
<protein>
    <submittedName>
        <fullName evidence="3">Uncharacterized protein</fullName>
    </submittedName>
</protein>
<feature type="compositionally biased region" description="Polar residues" evidence="1">
    <location>
        <begin position="248"/>
        <end position="257"/>
    </location>
</feature>
<evidence type="ECO:0000256" key="2">
    <source>
        <dbReference type="SAM" id="SignalP"/>
    </source>
</evidence>
<evidence type="ECO:0000256" key="1">
    <source>
        <dbReference type="SAM" id="MobiDB-lite"/>
    </source>
</evidence>
<reference evidence="4" key="1">
    <citation type="submission" date="2015-09" db="EMBL/GenBank/DDBJ databases">
        <authorList>
            <person name="Daims H."/>
        </authorList>
    </citation>
    <scope>NUCLEOTIDE SEQUENCE [LARGE SCALE GENOMIC DNA]</scope>
</reference>
<keyword evidence="2" id="KW-0732">Signal</keyword>
<gene>
    <name evidence="3" type="ORF">NITINOP_1555</name>
</gene>
<dbReference type="KEGG" id="nio:NITINOP_1555"/>
<feature type="chain" id="PRO_5006623619" evidence="2">
    <location>
        <begin position="27"/>
        <end position="268"/>
    </location>
</feature>
<accession>A0A0S4KY00</accession>
<name>A0A0S4KY00_9BACT</name>
<organism evidence="3 4">
    <name type="scientific">Candidatus Nitrospira inopinata</name>
    <dbReference type="NCBI Taxonomy" id="1715989"/>
    <lineage>
        <taxon>Bacteria</taxon>
        <taxon>Pseudomonadati</taxon>
        <taxon>Nitrospirota</taxon>
        <taxon>Nitrospiria</taxon>
        <taxon>Nitrospirales</taxon>
        <taxon>Nitrospiraceae</taxon>
        <taxon>Nitrospira</taxon>
    </lineage>
</organism>
<dbReference type="EMBL" id="LN885086">
    <property type="protein sequence ID" value="CUQ66530.1"/>
    <property type="molecule type" value="Genomic_DNA"/>
</dbReference>
<feature type="compositionally biased region" description="Basic and acidic residues" evidence="1">
    <location>
        <begin position="258"/>
        <end position="268"/>
    </location>
</feature>
<dbReference type="RefSeq" id="WP_062484537.1">
    <property type="nucleotide sequence ID" value="NZ_LN885086.1"/>
</dbReference>
<keyword evidence="4" id="KW-1185">Reference proteome</keyword>
<dbReference type="Proteomes" id="UP000066284">
    <property type="component" value="Chromosome 1"/>
</dbReference>